<accession>D0DTN4</accession>
<evidence type="ECO:0000313" key="1">
    <source>
        <dbReference type="EMBL" id="EEX25634.1"/>
    </source>
</evidence>
<dbReference type="InterPro" id="IPR053140">
    <property type="entry name" value="GDSL_Rv0518-like"/>
</dbReference>
<protein>
    <recommendedName>
        <fullName evidence="2">SGNH hydrolase-type esterase domain-containing protein</fullName>
    </recommendedName>
</protein>
<dbReference type="PANTHER" id="PTHR43784:SF2">
    <property type="entry name" value="GDSL-LIKE LIPASE_ACYLHYDROLASE, PUTATIVE (AFU_ORTHOLOGUE AFUA_2G00820)-RELATED"/>
    <property type="match status" value="1"/>
</dbReference>
<dbReference type="InterPro" id="IPR036514">
    <property type="entry name" value="SGNH_hydro_sf"/>
</dbReference>
<dbReference type="AlphaFoldDB" id="D0DTN4"/>
<organism evidence="1">
    <name type="scientific">Limosilactobacillus fermentum 28-3-CHN</name>
    <dbReference type="NCBI Taxonomy" id="575599"/>
    <lineage>
        <taxon>Bacteria</taxon>
        <taxon>Bacillati</taxon>
        <taxon>Bacillota</taxon>
        <taxon>Bacilli</taxon>
        <taxon>Lactobacillales</taxon>
        <taxon>Lactobacillaceae</taxon>
        <taxon>Limosilactobacillus</taxon>
    </lineage>
</organism>
<reference evidence="1" key="1">
    <citation type="submission" date="2009-08" db="EMBL/GenBank/DDBJ databases">
        <title>The Genome Sequence of Lactobacillus fermentum 28-3-CHN.</title>
        <authorList>
            <consortium name="The Broad Institute Genome Sequencing Platform"/>
            <person name="Ward D."/>
            <person name="Feldgarden M."/>
            <person name="Earl A."/>
            <person name="Young S.K."/>
            <person name="Zeng Q."/>
            <person name="Koehrsen M."/>
            <person name="Alvarado L."/>
            <person name="Berlin A."/>
            <person name="Bochicchio J."/>
            <person name="Borenstein D."/>
            <person name="Chapman S.B."/>
            <person name="Chen Z."/>
            <person name="Engels R."/>
            <person name="Freedman E."/>
            <person name="Gellesch M."/>
            <person name="Goldberg J."/>
            <person name="Griggs A."/>
            <person name="Gujja S."/>
            <person name="Heilman E."/>
            <person name="Heiman D."/>
            <person name="Hepburn T."/>
            <person name="Howarth C."/>
            <person name="Jen D."/>
            <person name="Larson L."/>
            <person name="Lewis B."/>
            <person name="Mehta T."/>
            <person name="Park D."/>
            <person name="Pearson M."/>
            <person name="Roberts A."/>
            <person name="Saif S."/>
            <person name="Shea T."/>
            <person name="Shenoy N."/>
            <person name="Sisk P."/>
            <person name="Stolte C."/>
            <person name="Sykes S."/>
            <person name="Thomson T."/>
            <person name="Walk T."/>
            <person name="White J."/>
            <person name="Yandava C."/>
            <person name="Liu Y."/>
            <person name="Xu Q."/>
            <person name="Haas B."/>
            <person name="Nusbaum C."/>
            <person name="Birren B."/>
        </authorList>
    </citation>
    <scope>NUCLEOTIDE SEQUENCE</scope>
    <source>
        <strain evidence="1">28-3-CHN</strain>
    </source>
</reference>
<sequence>MYIGGRTMEWQSAYYQVPHDFSAYPFSYPQLSQLVKVTPFLSGETTRLMMTNHYGKAPLTFERVAIANQPTMAGATEVGAVTIQPGQTLATTPVDFQVEAGRPVYVLMVAERPQTYYDYTCTFEPSWVNAGVARQAGKVPRLNDRWRVRKSWFSFAGLETQPTQPATVVNLTGDSLVETGMLAAGLFTLSQRDFPNAVTWRMTGISGNRLALAAPTNQLPEKTFGPALVDRLADLVTVSAKLTVASIGGNDLLLPVDNPGGDEPIPSVESLVQAFTNLKSGLAAHGQELIVPTLAPLRLAGEPTLFQPGEKEVDQKRRTLNQWLGSQPWVVDTAPQLTAPHATVLAPENDFGDHLHLSPTGGRHLAELLWPRIKGALMNN</sequence>
<dbReference type="Proteomes" id="UP000004920">
    <property type="component" value="Unassembled WGS sequence"/>
</dbReference>
<evidence type="ECO:0008006" key="2">
    <source>
        <dbReference type="Google" id="ProtNLM"/>
    </source>
</evidence>
<name>D0DTN4_LIMFE</name>
<dbReference type="SUPFAM" id="SSF52266">
    <property type="entry name" value="SGNH hydrolase"/>
    <property type="match status" value="1"/>
</dbReference>
<dbReference type="EMBL" id="GG704702">
    <property type="protein sequence ID" value="EEX25634.1"/>
    <property type="molecule type" value="Genomic_DNA"/>
</dbReference>
<dbReference type="Gene3D" id="3.40.50.1110">
    <property type="entry name" value="SGNH hydrolase"/>
    <property type="match status" value="1"/>
</dbReference>
<proteinExistence type="predicted"/>
<dbReference type="PANTHER" id="PTHR43784">
    <property type="entry name" value="GDSL-LIKE LIPASE/ACYLHYDROLASE, PUTATIVE (AFU_ORTHOLOGUE AFUA_2G00820)-RELATED"/>
    <property type="match status" value="1"/>
</dbReference>
<dbReference type="HOGENOM" id="CLU_029872_1_1_9"/>
<gene>
    <name evidence="1" type="ORF">HMPREF0513_01023</name>
</gene>